<feature type="transmembrane region" description="Helical" evidence="8">
    <location>
        <begin position="455"/>
        <end position="473"/>
    </location>
</feature>
<dbReference type="GO" id="GO:0015189">
    <property type="term" value="F:L-lysine transmembrane transporter activity"/>
    <property type="evidence" value="ECO:0007669"/>
    <property type="project" value="TreeGrafter"/>
</dbReference>
<gene>
    <name evidence="10" type="ORF">KI387_032245</name>
</gene>
<organism evidence="10 11">
    <name type="scientific">Taxus chinensis</name>
    <name type="common">Chinese yew</name>
    <name type="synonym">Taxus wallichiana var. chinensis</name>
    <dbReference type="NCBI Taxonomy" id="29808"/>
    <lineage>
        <taxon>Eukaryota</taxon>
        <taxon>Viridiplantae</taxon>
        <taxon>Streptophyta</taxon>
        <taxon>Embryophyta</taxon>
        <taxon>Tracheophyta</taxon>
        <taxon>Spermatophyta</taxon>
        <taxon>Pinopsida</taxon>
        <taxon>Pinidae</taxon>
        <taxon>Conifers II</taxon>
        <taxon>Cupressales</taxon>
        <taxon>Taxaceae</taxon>
        <taxon>Taxus</taxon>
    </lineage>
</organism>
<feature type="domain" description="Cationic amino acid transporter C-terminal" evidence="9">
    <location>
        <begin position="509"/>
        <end position="559"/>
    </location>
</feature>
<sequence length="595" mass="65280">MTEVSEVSGVKRRGCGSGQFLPEESFQSWGSYANALKQTTTRLHDRAFTRSMDETEIHEIKARSGHEMKRTLNWWDLIWFGVGVVIGAGVFVLTGLEAKVDAGPAIILSYVISGVSALLSVFCYTEFAVEIPVAGSSFAYLRVELGDFVAYIAAGNILFEYVISGAAVARAWTSYFTSLLNHDSNDFRIHTNLADNYNQLDPIAVGILLIVGVIAMKSTKATSRLNAVSTILHIVLIIFVIVAGLLKAKPSNYTPFAPFGVRGIFKASSVIFFAYVGFDAVATMAEETKNPAKDIPLGLVGSMAIIIVAYCLMALTLCLMQSYVDIDENAGYSVAFQRVGMNWAKYIVDLGALIGMTTALLGGVVGQARYLTHIARTHMLPPWFALVHEKTGTPINATVTMVLATAIIAFFTELDVLSKLVSISTLLIFTLVAIALMVRRYYVTGETSKLNQQKLIVYMLLILASSSATAIYWARSNGWLCYVITVPIWILSTCGLWWDLPQARKPKLWGVPLVPWLPSLSIAINIFLLGSLDSKSFGRFAIWTGILIVYYLFFGLHASYDTANTAKMVKGVKTGATKDEEDGKEAFHYQLETQK</sequence>
<dbReference type="GO" id="GO:0005886">
    <property type="term" value="C:plasma membrane"/>
    <property type="evidence" value="ECO:0007669"/>
    <property type="project" value="TreeGrafter"/>
</dbReference>
<dbReference type="PANTHER" id="PTHR43243:SF1">
    <property type="entry name" value="CATIONIC AMINO ACID TRANSPORTER 1"/>
    <property type="match status" value="1"/>
</dbReference>
<dbReference type="Proteomes" id="UP000824469">
    <property type="component" value="Unassembled WGS sequence"/>
</dbReference>
<evidence type="ECO:0000256" key="2">
    <source>
        <dbReference type="ARBA" id="ARBA00008572"/>
    </source>
</evidence>
<feature type="transmembrane region" description="Helical" evidence="8">
    <location>
        <begin position="510"/>
        <end position="528"/>
    </location>
</feature>
<proteinExistence type="inferred from homology"/>
<reference evidence="10 11" key="1">
    <citation type="journal article" date="2021" name="Nat. Plants">
        <title>The Taxus genome provides insights into paclitaxel biosynthesis.</title>
        <authorList>
            <person name="Xiong X."/>
            <person name="Gou J."/>
            <person name="Liao Q."/>
            <person name="Li Y."/>
            <person name="Zhou Q."/>
            <person name="Bi G."/>
            <person name="Li C."/>
            <person name="Du R."/>
            <person name="Wang X."/>
            <person name="Sun T."/>
            <person name="Guo L."/>
            <person name="Liang H."/>
            <person name="Lu P."/>
            <person name="Wu Y."/>
            <person name="Zhang Z."/>
            <person name="Ro D.K."/>
            <person name="Shang Y."/>
            <person name="Huang S."/>
            <person name="Yan J."/>
        </authorList>
    </citation>
    <scope>NUCLEOTIDE SEQUENCE [LARGE SCALE GENOMIC DNA]</scope>
    <source>
        <strain evidence="10">Ta-2019</strain>
    </source>
</reference>
<dbReference type="InterPro" id="IPR029485">
    <property type="entry name" value="CAT_C"/>
</dbReference>
<feature type="transmembrane region" description="Helical" evidence="8">
    <location>
        <begin position="266"/>
        <end position="285"/>
    </location>
</feature>
<comment type="similarity">
    <text evidence="2">Belongs to the amino acid-polyamine-organocation (APC) superfamily. Cationic amino acid transporter (CAT) (TC 2.A.3.3) family.</text>
</comment>
<protein>
    <recommendedName>
        <fullName evidence="9">Cationic amino acid transporter C-terminal domain-containing protein</fullName>
    </recommendedName>
</protein>
<feature type="transmembrane region" description="Helical" evidence="8">
    <location>
        <begin position="102"/>
        <end position="127"/>
    </location>
</feature>
<feature type="transmembrane region" description="Helical" evidence="8">
    <location>
        <begin position="77"/>
        <end position="96"/>
    </location>
</feature>
<feature type="transmembrane region" description="Helical" evidence="8">
    <location>
        <begin position="392"/>
        <end position="411"/>
    </location>
</feature>
<dbReference type="InterPro" id="IPR002293">
    <property type="entry name" value="AA/rel_permease1"/>
</dbReference>
<feature type="transmembrane region" description="Helical" evidence="8">
    <location>
        <begin position="423"/>
        <end position="443"/>
    </location>
</feature>
<dbReference type="OMA" id="DTNSAAW"/>
<evidence type="ECO:0000313" key="11">
    <source>
        <dbReference type="Proteomes" id="UP000824469"/>
    </source>
</evidence>
<keyword evidence="11" id="KW-1185">Reference proteome</keyword>
<feature type="transmembrane region" description="Helical" evidence="8">
    <location>
        <begin position="148"/>
        <end position="172"/>
    </location>
</feature>
<feature type="transmembrane region" description="Helical" evidence="8">
    <location>
        <begin position="297"/>
        <end position="323"/>
    </location>
</feature>
<keyword evidence="4 8" id="KW-0812">Transmembrane</keyword>
<dbReference type="AlphaFoldDB" id="A0AA38F3C1"/>
<feature type="transmembrane region" description="Helical" evidence="8">
    <location>
        <begin position="227"/>
        <end position="246"/>
    </location>
</feature>
<accession>A0AA38F3C1</accession>
<dbReference type="FunFam" id="1.20.1740.10:FF:000035">
    <property type="entry name" value="Cationic amino acid transporter 5"/>
    <property type="match status" value="1"/>
</dbReference>
<keyword evidence="3" id="KW-0813">Transport</keyword>
<evidence type="ECO:0000256" key="8">
    <source>
        <dbReference type="SAM" id="Phobius"/>
    </source>
</evidence>
<dbReference type="GO" id="GO:0005313">
    <property type="term" value="F:L-glutamate transmembrane transporter activity"/>
    <property type="evidence" value="ECO:0007669"/>
    <property type="project" value="TreeGrafter"/>
</dbReference>
<keyword evidence="7 8" id="KW-0472">Membrane</keyword>
<dbReference type="Pfam" id="PF13520">
    <property type="entry name" value="AA_permease_2"/>
    <property type="match status" value="1"/>
</dbReference>
<evidence type="ECO:0000313" key="10">
    <source>
        <dbReference type="EMBL" id="KAH9288128.1"/>
    </source>
</evidence>
<name>A0AA38F3C1_TAXCH</name>
<evidence type="ECO:0000256" key="7">
    <source>
        <dbReference type="ARBA" id="ARBA00023136"/>
    </source>
</evidence>
<comment type="subcellular location">
    <subcellularLocation>
        <location evidence="1">Membrane</location>
        <topology evidence="1">Multi-pass membrane protein</topology>
    </subcellularLocation>
</comment>
<feature type="transmembrane region" description="Helical" evidence="8">
    <location>
        <begin position="479"/>
        <end position="498"/>
    </location>
</feature>
<comment type="caution">
    <text evidence="10">The sequence shown here is derived from an EMBL/GenBank/DDBJ whole genome shotgun (WGS) entry which is preliminary data.</text>
</comment>
<evidence type="ECO:0000256" key="5">
    <source>
        <dbReference type="ARBA" id="ARBA00022970"/>
    </source>
</evidence>
<evidence type="ECO:0000256" key="1">
    <source>
        <dbReference type="ARBA" id="ARBA00004141"/>
    </source>
</evidence>
<feature type="transmembrane region" description="Helical" evidence="8">
    <location>
        <begin position="540"/>
        <end position="560"/>
    </location>
</feature>
<evidence type="ECO:0000259" key="9">
    <source>
        <dbReference type="Pfam" id="PF13906"/>
    </source>
</evidence>
<evidence type="ECO:0000256" key="6">
    <source>
        <dbReference type="ARBA" id="ARBA00022989"/>
    </source>
</evidence>
<evidence type="ECO:0000256" key="3">
    <source>
        <dbReference type="ARBA" id="ARBA00022448"/>
    </source>
</evidence>
<dbReference type="Gene3D" id="1.20.1740.10">
    <property type="entry name" value="Amino acid/polyamine transporter I"/>
    <property type="match status" value="1"/>
</dbReference>
<feature type="transmembrane region" description="Helical" evidence="8">
    <location>
        <begin position="343"/>
        <end position="371"/>
    </location>
</feature>
<dbReference type="Pfam" id="PF13906">
    <property type="entry name" value="AA_permease_C"/>
    <property type="match status" value="1"/>
</dbReference>
<dbReference type="EMBL" id="JAHRHJ020003813">
    <property type="protein sequence ID" value="KAH9288128.1"/>
    <property type="molecule type" value="Genomic_DNA"/>
</dbReference>
<keyword evidence="5" id="KW-0029">Amino-acid transport</keyword>
<dbReference type="PANTHER" id="PTHR43243">
    <property type="entry name" value="INNER MEMBRANE TRANSPORTER YGJI-RELATED"/>
    <property type="match status" value="1"/>
</dbReference>
<feature type="transmembrane region" description="Helical" evidence="8">
    <location>
        <begin position="197"/>
        <end position="215"/>
    </location>
</feature>
<keyword evidence="6 8" id="KW-1133">Transmembrane helix</keyword>
<evidence type="ECO:0000256" key="4">
    <source>
        <dbReference type="ARBA" id="ARBA00022692"/>
    </source>
</evidence>